<name>A0AAV7PKU9_PLEWA</name>
<accession>A0AAV7PKU9</accession>
<evidence type="ECO:0000313" key="3">
    <source>
        <dbReference type="Proteomes" id="UP001066276"/>
    </source>
</evidence>
<organism evidence="2 3">
    <name type="scientific">Pleurodeles waltl</name>
    <name type="common">Iberian ribbed newt</name>
    <dbReference type="NCBI Taxonomy" id="8319"/>
    <lineage>
        <taxon>Eukaryota</taxon>
        <taxon>Metazoa</taxon>
        <taxon>Chordata</taxon>
        <taxon>Craniata</taxon>
        <taxon>Vertebrata</taxon>
        <taxon>Euteleostomi</taxon>
        <taxon>Amphibia</taxon>
        <taxon>Batrachia</taxon>
        <taxon>Caudata</taxon>
        <taxon>Salamandroidea</taxon>
        <taxon>Salamandridae</taxon>
        <taxon>Pleurodelinae</taxon>
        <taxon>Pleurodeles</taxon>
    </lineage>
</organism>
<protein>
    <submittedName>
        <fullName evidence="2">Uncharacterized protein</fullName>
    </submittedName>
</protein>
<dbReference type="EMBL" id="JANPWB010000011">
    <property type="protein sequence ID" value="KAJ1128791.1"/>
    <property type="molecule type" value="Genomic_DNA"/>
</dbReference>
<keyword evidence="3" id="KW-1185">Reference proteome</keyword>
<proteinExistence type="predicted"/>
<dbReference type="AlphaFoldDB" id="A0AAV7PKU9"/>
<gene>
    <name evidence="2" type="ORF">NDU88_007166</name>
</gene>
<comment type="caution">
    <text evidence="2">The sequence shown here is derived from an EMBL/GenBank/DDBJ whole genome shotgun (WGS) entry which is preliminary data.</text>
</comment>
<feature type="compositionally biased region" description="Polar residues" evidence="1">
    <location>
        <begin position="170"/>
        <end position="179"/>
    </location>
</feature>
<dbReference type="Proteomes" id="UP001066276">
    <property type="component" value="Chromosome 7"/>
</dbReference>
<sequence length="198" mass="20818">MSLHAPSSEVCRRESYHLLVHASRSIPAQTQSGGTVGDTVLTAVEGTAATAARSRCGSSLFARCPLDYNAIRGTQAQSSRMLPGPSVSIAARAAAVSSCIYEASKEAAGRVRLYSHGILSGTPYPCSIAATSTPCRRRALARDPQLHPAIQAEPRWLHQGVSDQKKHSCESNPSVSSPQILGALPRGTNISRMVVGLG</sequence>
<evidence type="ECO:0000256" key="1">
    <source>
        <dbReference type="SAM" id="MobiDB-lite"/>
    </source>
</evidence>
<evidence type="ECO:0000313" key="2">
    <source>
        <dbReference type="EMBL" id="KAJ1128791.1"/>
    </source>
</evidence>
<feature type="region of interest" description="Disordered" evidence="1">
    <location>
        <begin position="156"/>
        <end position="181"/>
    </location>
</feature>
<reference evidence="2" key="1">
    <citation type="journal article" date="2022" name="bioRxiv">
        <title>Sequencing and chromosome-scale assembly of the giantPleurodeles waltlgenome.</title>
        <authorList>
            <person name="Brown T."/>
            <person name="Elewa A."/>
            <person name="Iarovenko S."/>
            <person name="Subramanian E."/>
            <person name="Araus A.J."/>
            <person name="Petzold A."/>
            <person name="Susuki M."/>
            <person name="Suzuki K.-i.T."/>
            <person name="Hayashi T."/>
            <person name="Toyoda A."/>
            <person name="Oliveira C."/>
            <person name="Osipova E."/>
            <person name="Leigh N.D."/>
            <person name="Simon A."/>
            <person name="Yun M.H."/>
        </authorList>
    </citation>
    <scope>NUCLEOTIDE SEQUENCE</scope>
    <source>
        <strain evidence="2">20211129_DDA</strain>
        <tissue evidence="2">Liver</tissue>
    </source>
</reference>